<comment type="caution">
    <text evidence="7">The sequence shown here is derived from an EMBL/GenBank/DDBJ whole genome shotgun (WGS) entry which is preliminary data.</text>
</comment>
<evidence type="ECO:0000256" key="5">
    <source>
        <dbReference type="ARBA" id="ARBA00035330"/>
    </source>
</evidence>
<organism evidence="7 8">
    <name type="scientific">Ranitomeya imitator</name>
    <name type="common">mimic poison frog</name>
    <dbReference type="NCBI Taxonomy" id="111125"/>
    <lineage>
        <taxon>Eukaryota</taxon>
        <taxon>Metazoa</taxon>
        <taxon>Chordata</taxon>
        <taxon>Craniata</taxon>
        <taxon>Vertebrata</taxon>
        <taxon>Euteleostomi</taxon>
        <taxon>Amphibia</taxon>
        <taxon>Batrachia</taxon>
        <taxon>Anura</taxon>
        <taxon>Neobatrachia</taxon>
        <taxon>Hyloidea</taxon>
        <taxon>Dendrobatidae</taxon>
        <taxon>Dendrobatinae</taxon>
        <taxon>Ranitomeya</taxon>
    </lineage>
</organism>
<gene>
    <name evidence="7" type="ORF">RIMI_LOCUS14949302</name>
</gene>
<comment type="similarity">
    <text evidence="1">Belongs to the eukaryotic ribosomal protein eL28 family.</text>
</comment>
<evidence type="ECO:0000256" key="1">
    <source>
        <dbReference type="ARBA" id="ARBA00007926"/>
    </source>
</evidence>
<feature type="domain" description="Ribosomal eL28/Mak16" evidence="6">
    <location>
        <begin position="64"/>
        <end position="179"/>
    </location>
</feature>
<reference evidence="7" key="1">
    <citation type="submission" date="2023-07" db="EMBL/GenBank/DDBJ databases">
        <authorList>
            <person name="Stuckert A."/>
        </authorList>
    </citation>
    <scope>NUCLEOTIDE SEQUENCE</scope>
</reference>
<dbReference type="InterPro" id="IPR029004">
    <property type="entry name" value="Ribosomal_eL28/Mak16"/>
</dbReference>
<sequence>MFTLVTRGPRDRWSLESGLCDSSPGTKQRRCSDRHRCWYRCSVAECEGALTSENDKYLTMSAHLQWMVIRNCSSFLIKRNKQVYSTEPNNLKSKNSFRYNGLIHRKTVGIEPASDGKGIVVVLKKRAGQRKPATSYEKITINKNSRATLNSVRHLIGKNKYRKDLRMAALRRASAILKSQKPVVVKKKRTRAAKTA</sequence>
<protein>
    <recommendedName>
        <fullName evidence="4">Large ribosomal subunit protein eL28</fullName>
    </recommendedName>
    <alternativeName>
        <fullName evidence="5">60S ribosomal protein L28</fullName>
    </alternativeName>
</protein>
<evidence type="ECO:0000256" key="3">
    <source>
        <dbReference type="ARBA" id="ARBA00023274"/>
    </source>
</evidence>
<evidence type="ECO:0000313" key="8">
    <source>
        <dbReference type="Proteomes" id="UP001176940"/>
    </source>
</evidence>
<dbReference type="InterPro" id="IPR002672">
    <property type="entry name" value="Ribosomal_eL28"/>
</dbReference>
<dbReference type="Gene3D" id="3.30.390.110">
    <property type="match status" value="1"/>
</dbReference>
<evidence type="ECO:0000259" key="6">
    <source>
        <dbReference type="Pfam" id="PF01778"/>
    </source>
</evidence>
<evidence type="ECO:0000313" key="7">
    <source>
        <dbReference type="EMBL" id="CAJ0954969.1"/>
    </source>
</evidence>
<evidence type="ECO:0000256" key="4">
    <source>
        <dbReference type="ARBA" id="ARBA00035223"/>
    </source>
</evidence>
<dbReference type="PANTHER" id="PTHR10544">
    <property type="entry name" value="60S RIBOSOMAL PROTEIN L28"/>
    <property type="match status" value="1"/>
</dbReference>
<accession>A0ABN9M2D2</accession>
<dbReference type="Pfam" id="PF01778">
    <property type="entry name" value="Ribosomal_L28e"/>
    <property type="match status" value="1"/>
</dbReference>
<keyword evidence="3" id="KW-0687">Ribonucleoprotein</keyword>
<proteinExistence type="inferred from homology"/>
<name>A0ABN9M2D2_9NEOB</name>
<dbReference type="Proteomes" id="UP001176940">
    <property type="component" value="Unassembled WGS sequence"/>
</dbReference>
<dbReference type="EMBL" id="CAUEEQ010039466">
    <property type="protein sequence ID" value="CAJ0954969.1"/>
    <property type="molecule type" value="Genomic_DNA"/>
</dbReference>
<evidence type="ECO:0000256" key="2">
    <source>
        <dbReference type="ARBA" id="ARBA00022980"/>
    </source>
</evidence>
<keyword evidence="8" id="KW-1185">Reference proteome</keyword>
<keyword evidence="2" id="KW-0689">Ribosomal protein</keyword>